<proteinExistence type="predicted"/>
<dbReference type="PATRIC" id="fig|1423731.3.peg.1584"/>
<dbReference type="AlphaFoldDB" id="A0A0R1M0E8"/>
<dbReference type="EMBL" id="AZEF01000027">
    <property type="protein sequence ID" value="KRL01399.1"/>
    <property type="molecule type" value="Genomic_DNA"/>
</dbReference>
<dbReference type="STRING" id="1423731.FC81_GL001544"/>
<dbReference type="InterPro" id="IPR016064">
    <property type="entry name" value="NAD/diacylglycerol_kinase_sf"/>
</dbReference>
<dbReference type="RefSeq" id="WP_057744916.1">
    <property type="nucleotide sequence ID" value="NZ_AZEF01000027.1"/>
</dbReference>
<keyword evidence="2" id="KW-1185">Reference proteome</keyword>
<evidence type="ECO:0000313" key="2">
    <source>
        <dbReference type="Proteomes" id="UP000051621"/>
    </source>
</evidence>
<dbReference type="SUPFAM" id="SSF111331">
    <property type="entry name" value="NAD kinase/diacylglycerol kinase-like"/>
    <property type="match status" value="1"/>
</dbReference>
<reference evidence="1 2" key="1">
    <citation type="journal article" date="2015" name="Genome Announc.">
        <title>Expanding the biotechnology potential of lactobacilli through comparative genomics of 213 strains and associated genera.</title>
        <authorList>
            <person name="Sun Z."/>
            <person name="Harris H.M."/>
            <person name="McCann A."/>
            <person name="Guo C."/>
            <person name="Argimon S."/>
            <person name="Zhang W."/>
            <person name="Yang X."/>
            <person name="Jeffery I.B."/>
            <person name="Cooney J.C."/>
            <person name="Kagawa T.F."/>
            <person name="Liu W."/>
            <person name="Song Y."/>
            <person name="Salvetti E."/>
            <person name="Wrobel A."/>
            <person name="Rasinkangas P."/>
            <person name="Parkhill J."/>
            <person name="Rea M.C."/>
            <person name="O'Sullivan O."/>
            <person name="Ritari J."/>
            <person name="Douillard F.P."/>
            <person name="Paul Ross R."/>
            <person name="Yang R."/>
            <person name="Briner A.E."/>
            <person name="Felis G.E."/>
            <person name="de Vos W.M."/>
            <person name="Barrangou R."/>
            <person name="Klaenhammer T.R."/>
            <person name="Caufield P.W."/>
            <person name="Cui Y."/>
            <person name="Zhang H."/>
            <person name="O'Toole P.W."/>
        </authorList>
    </citation>
    <scope>NUCLEOTIDE SEQUENCE [LARGE SCALE GENOMIC DNA]</scope>
    <source>
        <strain evidence="1 2">DSM 19910</strain>
    </source>
</reference>
<dbReference type="Proteomes" id="UP000051621">
    <property type="component" value="Unassembled WGS sequence"/>
</dbReference>
<dbReference type="Gene3D" id="2.60.200.40">
    <property type="match status" value="1"/>
</dbReference>
<accession>A0A0R1M0E8</accession>
<evidence type="ECO:0000313" key="1">
    <source>
        <dbReference type="EMBL" id="KRL01399.1"/>
    </source>
</evidence>
<organism evidence="1 2">
    <name type="scientific">Liquorilactobacillus capillatus DSM 19910</name>
    <dbReference type="NCBI Taxonomy" id="1423731"/>
    <lineage>
        <taxon>Bacteria</taxon>
        <taxon>Bacillati</taxon>
        <taxon>Bacillota</taxon>
        <taxon>Bacilli</taxon>
        <taxon>Lactobacillales</taxon>
        <taxon>Lactobacillaceae</taxon>
        <taxon>Liquorilactobacillus</taxon>
    </lineage>
</organism>
<dbReference type="OrthoDB" id="9786026at2"/>
<gene>
    <name evidence="1" type="ORF">FC81_GL001544</name>
</gene>
<comment type="caution">
    <text evidence="1">The sequence shown here is derived from an EMBL/GenBank/DDBJ whole genome shotgun (WGS) entry which is preliminary data.</text>
</comment>
<sequence length="335" mass="39066">MRTFFIIVDVYTARKKTAIVWDKIQHSLDKQQVNYSVVKVRPKIAAHITEKFIRTTSPQQLADCVIMAIGQHDLMLDTIKGIKNAGKVDLPIAFISTAQHDPFMQKIGVSSDPLSALQQILNAVRPVYFNLGQVNEPTHDSRRFFTDELNIGFNAYVANTLANSRFHRLLTRFHLSYLSKLWNKLTAYINQESFEVTMRINQKYNFYKHTFNVTIKNEPYLSQQRSLSSVKHPTLNNNLQVELISNMNLLFYFLLLITRKLKIQHKLPFVHNYASNQVHLVIKSLEFGQVDHHQMNNKFYDVFFKSFSYPFWYDIDSIPLADMSQKQLPKKSSKN</sequence>
<name>A0A0R1M0E8_9LACO</name>
<protein>
    <submittedName>
        <fullName evidence="1">Transcription regulator</fullName>
    </submittedName>
</protein>